<evidence type="ECO:0000256" key="3">
    <source>
        <dbReference type="ARBA" id="ARBA00022691"/>
    </source>
</evidence>
<dbReference type="InterPro" id="IPR040758">
    <property type="entry name" value="PrmC_N"/>
</dbReference>
<proteinExistence type="inferred from homology"/>
<dbReference type="InterPro" id="IPR002052">
    <property type="entry name" value="DNA_methylase_N6_adenine_CS"/>
</dbReference>
<keyword evidence="1 4" id="KW-0489">Methyltransferase</keyword>
<feature type="domain" description="Release factor glutamine methyltransferase N-terminal" evidence="6">
    <location>
        <begin position="5"/>
        <end position="74"/>
    </location>
</feature>
<feature type="binding site" evidence="4">
    <location>
        <begin position="119"/>
        <end position="123"/>
    </location>
    <ligand>
        <name>S-adenosyl-L-methionine</name>
        <dbReference type="ChEBI" id="CHEBI:59789"/>
    </ligand>
</feature>
<evidence type="ECO:0000256" key="4">
    <source>
        <dbReference type="HAMAP-Rule" id="MF_02126"/>
    </source>
</evidence>
<evidence type="ECO:0000256" key="2">
    <source>
        <dbReference type="ARBA" id="ARBA00022679"/>
    </source>
</evidence>
<dbReference type="PANTHER" id="PTHR18895:SF74">
    <property type="entry name" value="MTRF1L RELEASE FACTOR GLUTAMINE METHYLTRANSFERASE"/>
    <property type="match status" value="1"/>
</dbReference>
<gene>
    <name evidence="4" type="primary">prmC</name>
</gene>
<feature type="binding site" evidence="4">
    <location>
        <position position="171"/>
    </location>
    <ligand>
        <name>S-adenosyl-L-methionine</name>
        <dbReference type="ChEBI" id="CHEBI:59789"/>
    </ligand>
</feature>
<comment type="function">
    <text evidence="4">Methylates the class 1 translation termination release factors RF1/PrfA and RF2/PrfB on the glutamine residue of the universally conserved GGQ motif.</text>
</comment>
<feature type="binding site" evidence="4">
    <location>
        <position position="142"/>
    </location>
    <ligand>
        <name>S-adenosyl-L-methionine</name>
        <dbReference type="ChEBI" id="CHEBI:59789"/>
    </ligand>
</feature>
<keyword evidence="2 4" id="KW-0808">Transferase</keyword>
<dbReference type="GO" id="GO:0032259">
    <property type="term" value="P:methylation"/>
    <property type="evidence" value="ECO:0007669"/>
    <property type="project" value="UniProtKB-KW"/>
</dbReference>
<dbReference type="Gene3D" id="3.40.50.150">
    <property type="entry name" value="Vaccinia Virus protein VP39"/>
    <property type="match status" value="1"/>
</dbReference>
<dbReference type="InterPro" id="IPR019874">
    <property type="entry name" value="RF_methyltr_PrmC"/>
</dbReference>
<feature type="domain" description="Methyltransferase" evidence="5">
    <location>
        <begin position="111"/>
        <end position="243"/>
    </location>
</feature>
<dbReference type="PROSITE" id="PS00092">
    <property type="entry name" value="N6_MTASE"/>
    <property type="match status" value="1"/>
</dbReference>
<dbReference type="EC" id="2.1.1.297" evidence="4"/>
<dbReference type="InterPro" id="IPR004556">
    <property type="entry name" value="HemK-like"/>
</dbReference>
<protein>
    <recommendedName>
        <fullName evidence="4">Release factor glutamine methyltransferase</fullName>
        <shortName evidence="4">RF MTase</shortName>
        <ecNumber evidence="4">2.1.1.297</ecNumber>
    </recommendedName>
    <alternativeName>
        <fullName evidence="4">N5-glutamine methyltransferase PrmC</fullName>
    </alternativeName>
    <alternativeName>
        <fullName evidence="4">Protein-(glutamine-N5) MTase PrmC</fullName>
    </alternativeName>
    <alternativeName>
        <fullName evidence="4">Protein-glutamine N-methyltransferase PrmC</fullName>
    </alternativeName>
</protein>
<comment type="similarity">
    <text evidence="4">Belongs to the protein N5-glutamine methyltransferase family. PrmC subfamily.</text>
</comment>
<dbReference type="Gene3D" id="1.10.8.10">
    <property type="entry name" value="DNA helicase RuvA subunit, C-terminal domain"/>
    <property type="match status" value="1"/>
</dbReference>
<dbReference type="PANTHER" id="PTHR18895">
    <property type="entry name" value="HEMK METHYLTRANSFERASE"/>
    <property type="match status" value="1"/>
</dbReference>
<dbReference type="InterPro" id="IPR029063">
    <property type="entry name" value="SAM-dependent_MTases_sf"/>
</dbReference>
<dbReference type="CDD" id="cd02440">
    <property type="entry name" value="AdoMet_MTases"/>
    <property type="match status" value="1"/>
</dbReference>
<dbReference type="AlphaFoldDB" id="E7C9Z2"/>
<dbReference type="NCBIfam" id="TIGR00536">
    <property type="entry name" value="hemK_fam"/>
    <property type="match status" value="1"/>
</dbReference>
<reference evidence="7" key="1">
    <citation type="submission" date="2010-01" db="EMBL/GenBank/DDBJ databases">
        <title>Genome fragments of uncultured bacteria from the North Pacific Subtropical Gyre.</title>
        <authorList>
            <person name="Pham V.D."/>
            <person name="DeLong E.F."/>
        </authorList>
    </citation>
    <scope>NUCLEOTIDE SEQUENCE</scope>
</reference>
<evidence type="ECO:0000259" key="5">
    <source>
        <dbReference type="Pfam" id="PF13847"/>
    </source>
</evidence>
<feature type="binding site" evidence="4">
    <location>
        <begin position="185"/>
        <end position="188"/>
    </location>
    <ligand>
        <name>substrate</name>
    </ligand>
</feature>
<dbReference type="GO" id="GO:0102559">
    <property type="term" value="F:peptide chain release factor N(5)-glutamine methyltransferase activity"/>
    <property type="evidence" value="ECO:0007669"/>
    <property type="project" value="UniProtKB-EC"/>
</dbReference>
<comment type="catalytic activity">
    <reaction evidence="4">
        <text>L-glutaminyl-[peptide chain release factor] + S-adenosyl-L-methionine = N(5)-methyl-L-glutaminyl-[peptide chain release factor] + S-adenosyl-L-homocysteine + H(+)</text>
        <dbReference type="Rhea" id="RHEA:42896"/>
        <dbReference type="Rhea" id="RHEA-COMP:10271"/>
        <dbReference type="Rhea" id="RHEA-COMP:10272"/>
        <dbReference type="ChEBI" id="CHEBI:15378"/>
        <dbReference type="ChEBI" id="CHEBI:30011"/>
        <dbReference type="ChEBI" id="CHEBI:57856"/>
        <dbReference type="ChEBI" id="CHEBI:59789"/>
        <dbReference type="ChEBI" id="CHEBI:61891"/>
        <dbReference type="EC" id="2.1.1.297"/>
    </reaction>
</comment>
<name>E7C9Z2_9PROT</name>
<dbReference type="HAMAP" id="MF_02126">
    <property type="entry name" value="RF_methyltr_PrmC"/>
    <property type="match status" value="1"/>
</dbReference>
<organism evidence="7">
    <name type="scientific">uncultured SAR11 cluster alpha proteobacterium H17925_38M03</name>
    <dbReference type="NCBI Taxonomy" id="715037"/>
    <lineage>
        <taxon>Bacteria</taxon>
        <taxon>Pseudomonadati</taxon>
        <taxon>Pseudomonadota</taxon>
        <taxon>Alphaproteobacteria</taxon>
        <taxon>Candidatus Pelagibacterales</taxon>
        <taxon>environmental samples</taxon>
    </lineage>
</organism>
<evidence type="ECO:0000256" key="1">
    <source>
        <dbReference type="ARBA" id="ARBA00022603"/>
    </source>
</evidence>
<keyword evidence="3 4" id="KW-0949">S-adenosyl-L-methionine</keyword>
<dbReference type="SUPFAM" id="SSF53335">
    <property type="entry name" value="S-adenosyl-L-methionine-dependent methyltransferases"/>
    <property type="match status" value="1"/>
</dbReference>
<dbReference type="Pfam" id="PF13847">
    <property type="entry name" value="Methyltransf_31"/>
    <property type="match status" value="1"/>
</dbReference>
<dbReference type="EMBL" id="GU574703">
    <property type="protein sequence ID" value="ADH42976.1"/>
    <property type="molecule type" value="Genomic_DNA"/>
</dbReference>
<feature type="binding site" evidence="4">
    <location>
        <position position="185"/>
    </location>
    <ligand>
        <name>S-adenosyl-L-methionine</name>
        <dbReference type="ChEBI" id="CHEBI:59789"/>
    </ligand>
</feature>
<evidence type="ECO:0000259" key="6">
    <source>
        <dbReference type="Pfam" id="PF17827"/>
    </source>
</evidence>
<dbReference type="GO" id="GO:0003676">
    <property type="term" value="F:nucleic acid binding"/>
    <property type="evidence" value="ECO:0007669"/>
    <property type="project" value="InterPro"/>
</dbReference>
<accession>E7C9Z2</accession>
<dbReference type="NCBIfam" id="TIGR03534">
    <property type="entry name" value="RF_mod_PrmC"/>
    <property type="match status" value="1"/>
</dbReference>
<dbReference type="Pfam" id="PF17827">
    <property type="entry name" value="PrmC_N"/>
    <property type="match status" value="1"/>
</dbReference>
<dbReference type="InterPro" id="IPR025714">
    <property type="entry name" value="Methyltranfer_dom"/>
</dbReference>
<sequence length="279" mass="32074">MRVLEAINAGSKFLKNKQISSHILDSEILLSKTLNKSREEILVNLNFEIKDKEILVFNEYLNRRSQNEPIAYIVEEKEFWGEKFYVNKDTLIPRPETELLVDKILKIYNGKKVTILDMGTGSGCIILSLLNNLNKSYGIGVDISKRAILIAKKNASRLKILNKVKFFNRPFENIFYKKFDLIVSNPPYVIRKDIKNLSPDVKKFEPKIAIDGGNDGLDLIKKVIYKSKNILKIKGVLALEIGNEQYKKVSKILVNNSFKIKNTIKDYKNNVRCIIASYN</sequence>
<evidence type="ECO:0000313" key="7">
    <source>
        <dbReference type="EMBL" id="ADH42976.1"/>
    </source>
</evidence>
<dbReference type="InterPro" id="IPR050320">
    <property type="entry name" value="N5-glutamine_MTase"/>
</dbReference>